<dbReference type="GO" id="GO:0008270">
    <property type="term" value="F:zinc ion binding"/>
    <property type="evidence" value="ECO:0007669"/>
    <property type="project" value="UniProtKB-KW"/>
</dbReference>
<evidence type="ECO:0000256" key="4">
    <source>
        <dbReference type="ARBA" id="ARBA00022833"/>
    </source>
</evidence>
<comment type="similarity">
    <text evidence="6">Belongs to the BRE1 family.</text>
</comment>
<dbReference type="GO" id="GO:0016567">
    <property type="term" value="P:protein ubiquitination"/>
    <property type="evidence" value="ECO:0007669"/>
    <property type="project" value="UniProtKB-UniRule"/>
</dbReference>
<evidence type="ECO:0000256" key="2">
    <source>
        <dbReference type="ARBA" id="ARBA00022723"/>
    </source>
</evidence>
<comment type="caution">
    <text evidence="9">The sequence shown here is derived from an EMBL/GenBank/DDBJ whole genome shotgun (WGS) entry which is preliminary data.</text>
</comment>
<comment type="subcellular location">
    <subcellularLocation>
        <location evidence="1 6">Nucleus</location>
    </subcellularLocation>
</comment>
<feature type="coiled-coil region" evidence="7">
    <location>
        <begin position="525"/>
        <end position="579"/>
    </location>
</feature>
<dbReference type="GO" id="GO:0033503">
    <property type="term" value="C:HULC complex"/>
    <property type="evidence" value="ECO:0007669"/>
    <property type="project" value="TreeGrafter"/>
</dbReference>
<keyword evidence="10" id="KW-1185">Reference proteome</keyword>
<keyword evidence="6" id="KW-0808">Transferase</keyword>
<dbReference type="OrthoDB" id="10266039at2759"/>
<evidence type="ECO:0000256" key="7">
    <source>
        <dbReference type="SAM" id="Coils"/>
    </source>
</evidence>
<dbReference type="GO" id="GO:0061630">
    <property type="term" value="F:ubiquitin protein ligase activity"/>
    <property type="evidence" value="ECO:0007669"/>
    <property type="project" value="UniProtKB-EC"/>
</dbReference>
<keyword evidence="3 6" id="KW-0863">Zinc-finger</keyword>
<feature type="compositionally biased region" description="Basic and acidic residues" evidence="8">
    <location>
        <begin position="1"/>
        <end position="11"/>
    </location>
</feature>
<accession>A0A261Y2S4</accession>
<evidence type="ECO:0000256" key="6">
    <source>
        <dbReference type="RuleBase" id="RU365038"/>
    </source>
</evidence>
<gene>
    <name evidence="9" type="ORF">BZG36_02639</name>
</gene>
<comment type="pathway">
    <text evidence="6">Protein modification; protein ubiquitination.</text>
</comment>
<dbReference type="Pfam" id="PF08647">
    <property type="entry name" value="BRE1"/>
    <property type="match status" value="1"/>
</dbReference>
<dbReference type="GO" id="GO:0005634">
    <property type="term" value="C:nucleus"/>
    <property type="evidence" value="ECO:0007669"/>
    <property type="project" value="UniProtKB-SubCell"/>
</dbReference>
<dbReference type="InterPro" id="IPR013956">
    <property type="entry name" value="E3_ubiquit_lig_Bre1"/>
</dbReference>
<feature type="coiled-coil region" evidence="7">
    <location>
        <begin position="679"/>
        <end position="713"/>
    </location>
</feature>
<organism evidence="9 10">
    <name type="scientific">Bifiguratus adelaidae</name>
    <dbReference type="NCBI Taxonomy" id="1938954"/>
    <lineage>
        <taxon>Eukaryota</taxon>
        <taxon>Fungi</taxon>
        <taxon>Fungi incertae sedis</taxon>
        <taxon>Mucoromycota</taxon>
        <taxon>Mucoromycotina</taxon>
        <taxon>Endogonomycetes</taxon>
        <taxon>Endogonales</taxon>
        <taxon>Endogonales incertae sedis</taxon>
        <taxon>Bifiguratus</taxon>
    </lineage>
</organism>
<feature type="region of interest" description="Disordered" evidence="8">
    <location>
        <begin position="301"/>
        <end position="323"/>
    </location>
</feature>
<feature type="coiled-coil region" evidence="7">
    <location>
        <begin position="263"/>
        <end position="297"/>
    </location>
</feature>
<keyword evidence="6" id="KW-0833">Ubl conjugation pathway</keyword>
<feature type="region of interest" description="Disordered" evidence="8">
    <location>
        <begin position="1"/>
        <end position="25"/>
    </location>
</feature>
<dbReference type="GO" id="GO:0006325">
    <property type="term" value="P:chromatin organization"/>
    <property type="evidence" value="ECO:0007669"/>
    <property type="project" value="UniProtKB-KW"/>
</dbReference>
<feature type="coiled-coil region" evidence="7">
    <location>
        <begin position="746"/>
        <end position="776"/>
    </location>
</feature>
<dbReference type="PANTHER" id="PTHR23163:SF0">
    <property type="entry name" value="E3 UBIQUITIN-PROTEIN LIGASE BRE1"/>
    <property type="match status" value="1"/>
</dbReference>
<comment type="catalytic activity">
    <reaction evidence="6">
        <text>S-ubiquitinyl-[E2 ubiquitin-conjugating enzyme]-L-cysteine + [acceptor protein]-L-lysine = [E2 ubiquitin-conjugating enzyme]-L-cysteine + N(6)-ubiquitinyl-[acceptor protein]-L-lysine.</text>
        <dbReference type="EC" id="2.3.2.27"/>
    </reaction>
</comment>
<keyword evidence="2 6" id="KW-0479">Metal-binding</keyword>
<evidence type="ECO:0000313" key="9">
    <source>
        <dbReference type="EMBL" id="OZJ04913.1"/>
    </source>
</evidence>
<proteinExistence type="inferred from homology"/>
<dbReference type="Proteomes" id="UP000242875">
    <property type="component" value="Unassembled WGS sequence"/>
</dbReference>
<keyword evidence="4 6" id="KW-0862">Zinc</keyword>
<keyword evidence="5 6" id="KW-0539">Nucleus</keyword>
<dbReference type="UniPathway" id="UPA00143"/>
<dbReference type="AlphaFoldDB" id="A0A261Y2S4"/>
<evidence type="ECO:0000256" key="3">
    <source>
        <dbReference type="ARBA" id="ARBA00022771"/>
    </source>
</evidence>
<keyword evidence="6 7" id="KW-0175">Coiled coil</keyword>
<evidence type="ECO:0000313" key="10">
    <source>
        <dbReference type="Proteomes" id="UP000242875"/>
    </source>
</evidence>
<dbReference type="PANTHER" id="PTHR23163">
    <property type="entry name" value="RING FINGER PROTEIN-RELATED"/>
    <property type="match status" value="1"/>
</dbReference>
<keyword evidence="6" id="KW-0156">Chromatin regulator</keyword>
<evidence type="ECO:0000256" key="8">
    <source>
        <dbReference type="SAM" id="MobiDB-lite"/>
    </source>
</evidence>
<protein>
    <recommendedName>
        <fullName evidence="6">E3 ubiquitin protein ligase</fullName>
        <ecNumber evidence="6">2.3.2.27</ecNumber>
    </recommendedName>
</protein>
<dbReference type="EMBL" id="MVBO01000026">
    <property type="protein sequence ID" value="OZJ04913.1"/>
    <property type="molecule type" value="Genomic_DNA"/>
</dbReference>
<name>A0A261Y2S4_9FUNG</name>
<dbReference type="EC" id="2.3.2.27" evidence="6"/>
<sequence>MDDRRRKHDEISPQSHPGGGMRAPLKKRLAMSSSVPNTIPSTPAILPIEKTNGQLSPSQTFSQGEALEDVQTSYKEYLKGLSKQSLLSEMRSFKEESQRLESLSFNLREKAYRCEAQLGAINVLWQQLEDDTPALRSRTNSDSDWPEQSVMDLGHDASDILHRLSRLPLHKSLTALDYAETQKALKKRAYDVIEVSQQTFLPIEDWNKRLKSSYADDSSQSNIFQSEASDIDKWTQNHSRVIPKIRLKEKEISAKLASVRKELLTVQKKYRSALEDMEEVKQRLLAKEKKLDRLKIAARSSMTGEGDTRTIEQTPVEEEVATPTKPANIAQEQAAVEEQQSLEAQELEYRKNELASMQADQQRLAAEVAYYKSQLANIPDERIADSIAYRHGQQACIFYKTRVDECHERTLALESEIAEIRKSFTEFSDQLQVEKKSQLATFESEIKKLQTDLNRIRGQRDYFTQLLQQATSKYEKENTERTVLAKNMYEQKDRMAKLVSELTRLQSLEPNATTDDVFGSEFVRLDEKIQALKQMQDECDKCQAELELLSSSNLSVENLKKREDLIKSIEKNIEKNKQQEMAELIADLKCFKLRLRLESESLNGILKEIEDCGKAYSRLQDQVTRKAFSISSKDDHISKLRLEKAKYAQTFSGLHKAEQQQASLAKTLKARGETQAEHIKQLLSKRSALEGQINAAEQNCLKQNQQIEEKRSALRELSHTNMLLHQRVSSNDHRTEELQRLVTQQMRAFEEVSQALQKSKEALEALQKRYDHLSQMDNPSDSELAQEAKELKVCFIIYIQCADPLNP</sequence>
<evidence type="ECO:0000256" key="5">
    <source>
        <dbReference type="ARBA" id="ARBA00023242"/>
    </source>
</evidence>
<evidence type="ECO:0000256" key="1">
    <source>
        <dbReference type="ARBA" id="ARBA00004123"/>
    </source>
</evidence>
<reference evidence="9 10" key="1">
    <citation type="journal article" date="2017" name="Mycologia">
        <title>Bifiguratus adelaidae, gen. et sp. nov., a new member of Mucoromycotina in endophytic and soil-dwelling habitats.</title>
        <authorList>
            <person name="Torres-Cruz T.J."/>
            <person name="Billingsley Tobias T.L."/>
            <person name="Almatruk M."/>
            <person name="Hesse C."/>
            <person name="Kuske C.R."/>
            <person name="Desiro A."/>
            <person name="Benucci G.M."/>
            <person name="Bonito G."/>
            <person name="Stajich J.E."/>
            <person name="Dunlap C."/>
            <person name="Arnold A.E."/>
            <person name="Porras-Alfaro A."/>
        </authorList>
    </citation>
    <scope>NUCLEOTIDE SEQUENCE [LARGE SCALE GENOMIC DNA]</scope>
    <source>
        <strain evidence="9 10">AZ0501</strain>
    </source>
</reference>